<protein>
    <submittedName>
        <fullName evidence="1">Uncharacterized protein</fullName>
    </submittedName>
</protein>
<evidence type="ECO:0000313" key="1">
    <source>
        <dbReference type="EMBL" id="SFP24127.1"/>
    </source>
</evidence>
<dbReference type="AlphaFoldDB" id="A0A1I5NR46"/>
<dbReference type="EMBL" id="FOVH01000012">
    <property type="protein sequence ID" value="SFP24127.1"/>
    <property type="molecule type" value="Genomic_DNA"/>
</dbReference>
<name>A0A1I5NR46_9ACTN</name>
<organism evidence="1 2">
    <name type="scientific">Actinomadura madurae</name>
    <dbReference type="NCBI Taxonomy" id="1993"/>
    <lineage>
        <taxon>Bacteria</taxon>
        <taxon>Bacillati</taxon>
        <taxon>Actinomycetota</taxon>
        <taxon>Actinomycetes</taxon>
        <taxon>Streptosporangiales</taxon>
        <taxon>Thermomonosporaceae</taxon>
        <taxon>Actinomadura</taxon>
    </lineage>
</organism>
<keyword evidence="2" id="KW-1185">Reference proteome</keyword>
<reference evidence="1 2" key="1">
    <citation type="submission" date="2016-10" db="EMBL/GenBank/DDBJ databases">
        <authorList>
            <person name="de Groot N.N."/>
        </authorList>
    </citation>
    <scope>NUCLEOTIDE SEQUENCE [LARGE SCALE GENOMIC DNA]</scope>
    <source>
        <strain evidence="1 2">DSM 43067</strain>
    </source>
</reference>
<evidence type="ECO:0000313" key="2">
    <source>
        <dbReference type="Proteomes" id="UP000183413"/>
    </source>
</evidence>
<gene>
    <name evidence="1" type="ORF">SAMN04489713_112256</name>
</gene>
<sequence length="122" mass="14036">MIRDGYVARWLGRDFEAAPGADGEIRLYAPGPTDGFEELRPGRFRRIVPASEVEELRYVRTTCRWRGERFVIVGEHESWLRVEYAGGRAPVAEALGLDRIDQGIWQTWAPGTEIEDIREEFI</sequence>
<dbReference type="eggNOG" id="ENOG5033BVD">
    <property type="taxonomic scope" value="Bacteria"/>
</dbReference>
<accession>A0A1I5NR46</accession>
<dbReference type="Proteomes" id="UP000183413">
    <property type="component" value="Unassembled WGS sequence"/>
</dbReference>
<dbReference type="InParanoid" id="A0A1I5NR46"/>
<proteinExistence type="predicted"/>
<dbReference type="RefSeq" id="WP_075023116.1">
    <property type="nucleotide sequence ID" value="NZ_FOVH01000012.1"/>
</dbReference>
<dbReference type="STRING" id="1993.SAMN04489713_112256"/>